<evidence type="ECO:0000313" key="3">
    <source>
        <dbReference type="Proteomes" id="UP000823388"/>
    </source>
</evidence>
<evidence type="ECO:0000256" key="1">
    <source>
        <dbReference type="SAM" id="MobiDB-lite"/>
    </source>
</evidence>
<comment type="caution">
    <text evidence="2">The sequence shown here is derived from an EMBL/GenBank/DDBJ whole genome shotgun (WGS) entry which is preliminary data.</text>
</comment>
<organism evidence="2 3">
    <name type="scientific">Panicum virgatum</name>
    <name type="common">Blackwell switchgrass</name>
    <dbReference type="NCBI Taxonomy" id="38727"/>
    <lineage>
        <taxon>Eukaryota</taxon>
        <taxon>Viridiplantae</taxon>
        <taxon>Streptophyta</taxon>
        <taxon>Embryophyta</taxon>
        <taxon>Tracheophyta</taxon>
        <taxon>Spermatophyta</taxon>
        <taxon>Magnoliopsida</taxon>
        <taxon>Liliopsida</taxon>
        <taxon>Poales</taxon>
        <taxon>Poaceae</taxon>
        <taxon>PACMAD clade</taxon>
        <taxon>Panicoideae</taxon>
        <taxon>Panicodae</taxon>
        <taxon>Paniceae</taxon>
        <taxon>Panicinae</taxon>
        <taxon>Panicum</taxon>
        <taxon>Panicum sect. Hiantes</taxon>
    </lineage>
</organism>
<accession>A0A8T0XHD4</accession>
<feature type="region of interest" description="Disordered" evidence="1">
    <location>
        <begin position="145"/>
        <end position="196"/>
    </location>
</feature>
<evidence type="ECO:0000313" key="2">
    <source>
        <dbReference type="EMBL" id="KAG2658298.1"/>
    </source>
</evidence>
<reference evidence="2" key="1">
    <citation type="submission" date="2020-05" db="EMBL/GenBank/DDBJ databases">
        <title>WGS assembly of Panicum virgatum.</title>
        <authorList>
            <person name="Lovell J.T."/>
            <person name="Jenkins J."/>
            <person name="Shu S."/>
            <person name="Juenger T.E."/>
            <person name="Schmutz J."/>
        </authorList>
    </citation>
    <scope>NUCLEOTIDE SEQUENCE</scope>
    <source>
        <strain evidence="2">AP13</strain>
    </source>
</reference>
<protein>
    <submittedName>
        <fullName evidence="2">Uncharacterized protein</fullName>
    </submittedName>
</protein>
<dbReference type="AlphaFoldDB" id="A0A8T0XHD4"/>
<gene>
    <name evidence="2" type="ORF">PVAP13_1KG217400</name>
</gene>
<proteinExistence type="predicted"/>
<keyword evidence="3" id="KW-1185">Reference proteome</keyword>
<feature type="compositionally biased region" description="Low complexity" evidence="1">
    <location>
        <begin position="172"/>
        <end position="181"/>
    </location>
</feature>
<dbReference type="Proteomes" id="UP000823388">
    <property type="component" value="Chromosome 1K"/>
</dbReference>
<dbReference type="EMBL" id="CM029037">
    <property type="protein sequence ID" value="KAG2658298.1"/>
    <property type="molecule type" value="Genomic_DNA"/>
</dbReference>
<sequence length="268" mass="30033">MWINLNTSPIYYTFGDAFLCRVTKNYFRTPKFSFNPVINHACVRRSDPVLHSSFLPLSGPSLLPSPLPFLSSPRSRDVDGRRLRLRLRPRPRPRLHFLLPYPPAARVPLTGLLTLTRPRLPDSYSSPPSPALLAQTLAAGHAPCWRPNPPRRGGAHGHGVIPNPRIHRSRGRGSASCRASSPWPHPLRGRPTPQPSFPRTLVPSSTHLAPPGSRDECWRRVERSPQGRLGSRSMVPSLLLRALWVLVVDFGFLFRSVGRKHPNLHCSD</sequence>
<name>A0A8T0XHD4_PANVG</name>